<dbReference type="Proteomes" id="UP000650467">
    <property type="component" value="Unassembled WGS sequence"/>
</dbReference>
<evidence type="ECO:0008006" key="4">
    <source>
        <dbReference type="Google" id="ProtNLM"/>
    </source>
</evidence>
<comment type="caution">
    <text evidence="2">The sequence shown here is derived from an EMBL/GenBank/DDBJ whole genome shotgun (WGS) entry which is preliminary data.</text>
</comment>
<feature type="signal peptide" evidence="1">
    <location>
        <begin position="1"/>
        <end position="30"/>
    </location>
</feature>
<keyword evidence="1" id="KW-0732">Signal</keyword>
<reference evidence="2" key="1">
    <citation type="journal article" date="2020" name="bioRxiv">
        <title>Comparative genomics of Chlamydomonas.</title>
        <authorList>
            <person name="Craig R.J."/>
            <person name="Hasan A.R."/>
            <person name="Ness R.W."/>
            <person name="Keightley P.D."/>
        </authorList>
    </citation>
    <scope>NUCLEOTIDE SEQUENCE</scope>
    <source>
        <strain evidence="2">SAG 7.73</strain>
    </source>
</reference>
<evidence type="ECO:0000313" key="2">
    <source>
        <dbReference type="EMBL" id="KAG2444563.1"/>
    </source>
</evidence>
<organism evidence="2 3">
    <name type="scientific">Chlamydomonas incerta</name>
    <dbReference type="NCBI Taxonomy" id="51695"/>
    <lineage>
        <taxon>Eukaryota</taxon>
        <taxon>Viridiplantae</taxon>
        <taxon>Chlorophyta</taxon>
        <taxon>core chlorophytes</taxon>
        <taxon>Chlorophyceae</taxon>
        <taxon>CS clade</taxon>
        <taxon>Chlamydomonadales</taxon>
        <taxon>Chlamydomonadaceae</taxon>
        <taxon>Chlamydomonas</taxon>
    </lineage>
</organism>
<dbReference type="OrthoDB" id="543833at2759"/>
<name>A0A836B1G3_CHLIN</name>
<proteinExistence type="predicted"/>
<sequence length="505" mass="52072">MARSQAAGAALVLLFGAAAVVLVMAPGASAGRLGASMASSAAQQIFQPRRALLAGSCGLSCSYLPTCITAACVATDGVYTTTVALNFTACKNATISWACCTGTSNGGSCSLTTCNGAPSNGTCNDVLYSVLNVTYGATSVTLQIHDGNLVGNTNCTARPCCAGSGGTTCPSSSALSAANIPNVACSTCTAVSTCFQEDNSNSQQFETDPARTVTAFFSLIPGGCAAKPTGTYSYTDPLFGPSTAPLYLMTDGVTALHTFLGYAAVGASNALACYTNTTYTAIDKYVYVTRIPTDTTNYACLTCSWFNLYTVSKPPNCVCRNDTAWAFPLKSVLTSWTSGQASSTSEILLPSSSYPGSVYWTARPDSSAWGGFFRFAPSASAPNRVTTTTTYAFDISTSTSLFFSPAPGASTSSAVLQVFQSYIAPPTFNPGQFKSFDTLSAVTTPFSYGTTFSVLKIATGTVNYGSASANVPTAMSVNGTFVAIHMSTDGYFCDGSPAYNSVLPQ</sequence>
<keyword evidence="3" id="KW-1185">Reference proteome</keyword>
<protein>
    <recommendedName>
        <fullName evidence="4">Membrane-associated protein</fullName>
    </recommendedName>
</protein>
<feature type="chain" id="PRO_5032862447" description="Membrane-associated protein" evidence="1">
    <location>
        <begin position="31"/>
        <end position="505"/>
    </location>
</feature>
<dbReference type="EMBL" id="JAEHOC010000002">
    <property type="protein sequence ID" value="KAG2444563.1"/>
    <property type="molecule type" value="Genomic_DNA"/>
</dbReference>
<evidence type="ECO:0000256" key="1">
    <source>
        <dbReference type="SAM" id="SignalP"/>
    </source>
</evidence>
<evidence type="ECO:0000313" key="3">
    <source>
        <dbReference type="Proteomes" id="UP000650467"/>
    </source>
</evidence>
<accession>A0A836B1G3</accession>
<dbReference type="AlphaFoldDB" id="A0A836B1G3"/>
<gene>
    <name evidence="2" type="ORF">HXX76_001308</name>
</gene>